<dbReference type="AlphaFoldDB" id="A0A1U8AV10"/>
<dbReference type="InterPro" id="IPR013121">
    <property type="entry name" value="Fe_red_NAD-bd_6"/>
</dbReference>
<evidence type="ECO:0000256" key="1">
    <source>
        <dbReference type="ARBA" id="ARBA00004141"/>
    </source>
</evidence>
<evidence type="ECO:0000259" key="13">
    <source>
        <dbReference type="PROSITE" id="PS51384"/>
    </source>
</evidence>
<dbReference type="InterPro" id="IPR013130">
    <property type="entry name" value="Fe3_Rdtase_TM_dom"/>
</dbReference>
<keyword evidence="6" id="KW-1133">Transmembrane helix</keyword>
<dbReference type="eggNOG" id="KOG0039">
    <property type="taxonomic scope" value="Eukaryota"/>
</dbReference>
<evidence type="ECO:0000256" key="7">
    <source>
        <dbReference type="ARBA" id="ARBA00023002"/>
    </source>
</evidence>
<evidence type="ECO:0000256" key="10">
    <source>
        <dbReference type="ARBA" id="ARBA00023136"/>
    </source>
</evidence>
<evidence type="ECO:0000256" key="12">
    <source>
        <dbReference type="ARBA" id="ARBA00066905"/>
    </source>
</evidence>
<evidence type="ECO:0000256" key="8">
    <source>
        <dbReference type="ARBA" id="ARBA00023004"/>
    </source>
</evidence>
<keyword evidence="5" id="KW-0479">Metal-binding</keyword>
<dbReference type="KEGG" id="nnu:104606707"/>
<dbReference type="SFLD" id="SFLDG01168">
    <property type="entry name" value="Ferric_reductase_subgroup_(FRE"/>
    <property type="match status" value="1"/>
</dbReference>
<evidence type="ECO:0000256" key="11">
    <source>
        <dbReference type="ARBA" id="ARBA00050970"/>
    </source>
</evidence>
<dbReference type="FunCoup" id="A0A1U8AV10">
    <property type="interactions" value="51"/>
</dbReference>
<dbReference type="CDD" id="cd06186">
    <property type="entry name" value="NOX_Duox_like_FAD_NADP"/>
    <property type="match status" value="1"/>
</dbReference>
<sequence length="718" mass="80922">MDSEVKKGCSFPTASQWMKTIWASIRLLLLGLLVLWIITPTSIYNRVWFPNIRAKTNSTYFGRQGTLILIYTVPVLLLAVLGCVYLHLEKKYGDNSIGSNGQTKLIRLAFLRARPMLVDGPLGIVTWTELAFFTMFIALLVWSYAVYLQVGLDYITSEIAEAKGEKLWQAQLDCAAVRLGVVGNVCLAFLFFPVTRGSSVLPLLGLTWEASIKYHIWVGHAAMILLTAHGLCYFVYWAATHQISQVIKWAKAGISNMAGELSLLSGLAMWMTSFPCIRRKKFELFFYTHQLYFLFLVFFVLHVGSVYSYVMLPGLYLFLVDRYLRFLQSRQHVKLVCARLLPCETIELNFSKSPGLTYAPTSIVFLNVPSISKLQWHPFTISSSSNMDPEKLSIIIGSEGSWSQRLYQMLSSPSPVDHLEVSIEGPYGPASTHFLRHDTIVMVSGGSGITPFISIIQEILSRSITSREKSPRVILIAVFKRSADLTMLELLLPVQGISSSFSYMQLQINAFVTKEKEPATKNQKLLETIWFKPHKEDTPLYPILGQNNWLWLGIIISSSFVIFLILLGILMHYYIYPIDHNTEKIYSHPLRALLNTLFLCICIAMTASAVVLWNKKQNAMEAKEIQNNDASMPMASLGPASHNVADCELETLPRQSLLQATKVYYGERPNLKKMLSECEGLSIGVLVCGPKKMRHDVAKICSSNPVGKLHFESISFNW</sequence>
<comment type="catalytic activity">
    <reaction evidence="11">
        <text>2 a Fe(II)-siderophore + NAD(+) + H(+) = 2 a Fe(III)-siderophore + NADH</text>
        <dbReference type="Rhea" id="RHEA:15061"/>
        <dbReference type="Rhea" id="RHEA-COMP:11342"/>
        <dbReference type="Rhea" id="RHEA-COMP:11344"/>
        <dbReference type="ChEBI" id="CHEBI:15378"/>
        <dbReference type="ChEBI" id="CHEBI:29033"/>
        <dbReference type="ChEBI" id="CHEBI:29034"/>
        <dbReference type="ChEBI" id="CHEBI:57540"/>
        <dbReference type="ChEBI" id="CHEBI:57945"/>
        <dbReference type="EC" id="1.16.1.7"/>
    </reaction>
</comment>
<proteinExistence type="inferred from homology"/>
<evidence type="ECO:0000256" key="4">
    <source>
        <dbReference type="ARBA" id="ARBA00022692"/>
    </source>
</evidence>
<keyword evidence="4" id="KW-0812">Transmembrane</keyword>
<dbReference type="Pfam" id="PF08022">
    <property type="entry name" value="FAD_binding_8"/>
    <property type="match status" value="1"/>
</dbReference>
<comment type="similarity">
    <text evidence="2">Belongs to the ferric reductase (FRE) family.</text>
</comment>
<dbReference type="GO" id="GO:0140618">
    <property type="term" value="F:ferric-chelate reductase (NADH) activity"/>
    <property type="evidence" value="ECO:0007669"/>
    <property type="project" value="UniProtKB-EC"/>
</dbReference>
<dbReference type="GO" id="GO:0046872">
    <property type="term" value="F:metal ion binding"/>
    <property type="evidence" value="ECO:0007669"/>
    <property type="project" value="UniProtKB-KW"/>
</dbReference>
<dbReference type="OrthoDB" id="167398at2759"/>
<dbReference type="Proteomes" id="UP000189703">
    <property type="component" value="Unplaced"/>
</dbReference>
<keyword evidence="7" id="KW-0560">Oxidoreductase</keyword>
<dbReference type="PANTHER" id="PTHR11972">
    <property type="entry name" value="NADPH OXIDASE"/>
    <property type="match status" value="1"/>
</dbReference>
<dbReference type="EC" id="1.16.1.7" evidence="12"/>
<dbReference type="FunFam" id="3.40.50.80:FF:000039">
    <property type="entry name" value="Ferric reduction oxidase 3"/>
    <property type="match status" value="1"/>
</dbReference>
<keyword evidence="14" id="KW-1185">Reference proteome</keyword>
<dbReference type="Gene3D" id="3.40.50.80">
    <property type="entry name" value="Nucleotide-binding domain of ferredoxin-NADP reductase (FNR) module"/>
    <property type="match status" value="2"/>
</dbReference>
<dbReference type="OMA" id="TRYIIFP"/>
<feature type="domain" description="FAD-binding FR-type" evidence="13">
    <location>
        <begin position="328"/>
        <end position="433"/>
    </location>
</feature>
<evidence type="ECO:0000313" key="15">
    <source>
        <dbReference type="RefSeq" id="XP_010270349.1"/>
    </source>
</evidence>
<dbReference type="PROSITE" id="PS51384">
    <property type="entry name" value="FAD_FR"/>
    <property type="match status" value="1"/>
</dbReference>
<evidence type="ECO:0000256" key="2">
    <source>
        <dbReference type="ARBA" id="ARBA00006278"/>
    </source>
</evidence>
<comment type="subcellular location">
    <subcellularLocation>
        <location evidence="1">Membrane</location>
        <topology evidence="1">Multi-pass membrane protein</topology>
    </subcellularLocation>
</comment>
<dbReference type="Pfam" id="PF01794">
    <property type="entry name" value="Ferric_reduct"/>
    <property type="match status" value="1"/>
</dbReference>
<evidence type="ECO:0000313" key="14">
    <source>
        <dbReference type="Proteomes" id="UP000189703"/>
    </source>
</evidence>
<keyword evidence="9" id="KW-0406">Ion transport</keyword>
<evidence type="ECO:0000256" key="9">
    <source>
        <dbReference type="ARBA" id="ARBA00023065"/>
    </source>
</evidence>
<dbReference type="RefSeq" id="XP_010270349.1">
    <property type="nucleotide sequence ID" value="XM_010272047.2"/>
</dbReference>
<dbReference type="GeneID" id="104606707"/>
<dbReference type="InterPro" id="IPR017927">
    <property type="entry name" value="FAD-bd_FR_type"/>
</dbReference>
<dbReference type="GO" id="GO:0000293">
    <property type="term" value="F:ferric-chelate reductase activity"/>
    <property type="evidence" value="ECO:0000318"/>
    <property type="project" value="GO_Central"/>
</dbReference>
<dbReference type="GO" id="GO:0005886">
    <property type="term" value="C:plasma membrane"/>
    <property type="evidence" value="ECO:0000318"/>
    <property type="project" value="GO_Central"/>
</dbReference>
<dbReference type="InterPro" id="IPR013112">
    <property type="entry name" value="FAD-bd_8"/>
</dbReference>
<keyword evidence="3" id="KW-0813">Transport</keyword>
<dbReference type="InterPro" id="IPR050369">
    <property type="entry name" value="RBOH/FRE"/>
</dbReference>
<dbReference type="SFLD" id="SFLDS00052">
    <property type="entry name" value="Ferric_Reductase_Domain"/>
    <property type="match status" value="1"/>
</dbReference>
<dbReference type="Pfam" id="PF08030">
    <property type="entry name" value="NAD_binding_6"/>
    <property type="match status" value="1"/>
</dbReference>
<evidence type="ECO:0000256" key="3">
    <source>
        <dbReference type="ARBA" id="ARBA00022448"/>
    </source>
</evidence>
<protein>
    <recommendedName>
        <fullName evidence="12">ferric-chelate reductase (NADH)</fullName>
        <ecNumber evidence="12">1.16.1.7</ecNumber>
    </recommendedName>
</protein>
<keyword evidence="10" id="KW-0472">Membrane</keyword>
<gene>
    <name evidence="15" type="primary">LOC104606707</name>
</gene>
<evidence type="ECO:0000256" key="5">
    <source>
        <dbReference type="ARBA" id="ARBA00022723"/>
    </source>
</evidence>
<dbReference type="STRING" id="4432.A0A1U8AV10"/>
<dbReference type="InterPro" id="IPR039261">
    <property type="entry name" value="FNR_nucleotide-bd"/>
</dbReference>
<organism evidence="14 15">
    <name type="scientific">Nelumbo nucifera</name>
    <name type="common">Sacred lotus</name>
    <dbReference type="NCBI Taxonomy" id="4432"/>
    <lineage>
        <taxon>Eukaryota</taxon>
        <taxon>Viridiplantae</taxon>
        <taxon>Streptophyta</taxon>
        <taxon>Embryophyta</taxon>
        <taxon>Tracheophyta</taxon>
        <taxon>Spermatophyta</taxon>
        <taxon>Magnoliopsida</taxon>
        <taxon>Proteales</taxon>
        <taxon>Nelumbonaceae</taxon>
        <taxon>Nelumbo</taxon>
    </lineage>
</organism>
<accession>A0A1U8AV10</accession>
<reference evidence="15" key="1">
    <citation type="submission" date="2025-08" db="UniProtKB">
        <authorList>
            <consortium name="RefSeq"/>
        </authorList>
    </citation>
    <scope>IDENTIFICATION</scope>
</reference>
<dbReference type="SUPFAM" id="SSF52343">
    <property type="entry name" value="Ferredoxin reductase-like, C-terminal NADP-linked domain"/>
    <property type="match status" value="1"/>
</dbReference>
<evidence type="ECO:0000256" key="6">
    <source>
        <dbReference type="ARBA" id="ARBA00022989"/>
    </source>
</evidence>
<dbReference type="GO" id="GO:0006811">
    <property type="term" value="P:monoatomic ion transport"/>
    <property type="evidence" value="ECO:0007669"/>
    <property type="project" value="UniProtKB-KW"/>
</dbReference>
<dbReference type="PANTHER" id="PTHR11972:SF41">
    <property type="entry name" value="FERRIC REDUCTION OXIDASE 2"/>
    <property type="match status" value="1"/>
</dbReference>
<keyword evidence="8" id="KW-0408">Iron</keyword>
<name>A0A1U8AV10_NELNU</name>